<dbReference type="GO" id="GO:0006364">
    <property type="term" value="P:rRNA processing"/>
    <property type="evidence" value="ECO:0007669"/>
    <property type="project" value="UniProtKB-UniRule"/>
</dbReference>
<evidence type="ECO:0000313" key="15">
    <source>
        <dbReference type="Proteomes" id="UP000230273"/>
    </source>
</evidence>
<dbReference type="PIRSF" id="PIRSF004803">
    <property type="entry name" value="RnjA"/>
    <property type="match status" value="1"/>
</dbReference>
<evidence type="ECO:0000256" key="1">
    <source>
        <dbReference type="ARBA" id="ARBA00022490"/>
    </source>
</evidence>
<dbReference type="InterPro" id="IPR041636">
    <property type="entry name" value="RNase_J_C"/>
</dbReference>
<feature type="binding site" evidence="12">
    <location>
        <position position="409"/>
    </location>
    <ligand>
        <name>Zn(2+)</name>
        <dbReference type="ChEBI" id="CHEBI:29105"/>
        <label>1</label>
        <note>catalytic</note>
    </ligand>
</feature>
<keyword evidence="4 9" id="KW-0255">Endonuclease</keyword>
<comment type="function">
    <text evidence="9">An RNase that has 5'-3' exonuclease and possibly endonuclease activity. Involved in maturation of rRNA and in some organisms also mRNA maturation and/or decay.</text>
</comment>
<feature type="binding site" evidence="12">
    <location>
        <position position="91"/>
    </location>
    <ligand>
        <name>Zn(2+)</name>
        <dbReference type="ChEBI" id="CHEBI:29105"/>
        <label>1</label>
        <note>catalytic</note>
    </ligand>
</feature>
<dbReference type="PANTHER" id="PTHR43694:SF1">
    <property type="entry name" value="RIBONUCLEASE J"/>
    <property type="match status" value="1"/>
</dbReference>
<feature type="binding site" evidence="12">
    <location>
        <position position="182"/>
    </location>
    <ligand>
        <name>Zn(2+)</name>
        <dbReference type="ChEBI" id="CHEBI:29105"/>
        <label>1</label>
        <note>catalytic</note>
    </ligand>
</feature>
<comment type="cofactor">
    <cofactor evidence="12">
        <name>Ca(2+)</name>
        <dbReference type="ChEBI" id="CHEBI:29108"/>
    </cofactor>
    <text evidence="12">Binds 1 Ca(2+) cation per subunit. Seen in 1 crystal structure, it is not clear if it is physiologically important.</text>
</comment>
<dbReference type="GO" id="GO:0005737">
    <property type="term" value="C:cytoplasm"/>
    <property type="evidence" value="ECO:0007669"/>
    <property type="project" value="UniProtKB-SubCell"/>
</dbReference>
<dbReference type="Gene3D" id="3.40.50.10710">
    <property type="entry name" value="Metallo-hydrolase/oxidoreductase"/>
    <property type="match status" value="1"/>
</dbReference>
<accession>A0A2G9YX81</accession>
<evidence type="ECO:0000259" key="13">
    <source>
        <dbReference type="SMART" id="SM00849"/>
    </source>
</evidence>
<keyword evidence="8 9" id="KW-0694">RNA-binding</keyword>
<gene>
    <name evidence="9" type="primary">rnj</name>
    <name evidence="14" type="ORF">COX36_01010</name>
</gene>
<evidence type="ECO:0000313" key="14">
    <source>
        <dbReference type="EMBL" id="PIP23866.1"/>
    </source>
</evidence>
<dbReference type="NCBIfam" id="TIGR00649">
    <property type="entry name" value="MG423"/>
    <property type="match status" value="1"/>
</dbReference>
<dbReference type="Pfam" id="PF22505">
    <property type="entry name" value="RNase_J_b_CASP"/>
    <property type="match status" value="1"/>
</dbReference>
<dbReference type="CDD" id="cd07714">
    <property type="entry name" value="RNaseJ_MBL-fold"/>
    <property type="match status" value="1"/>
</dbReference>
<keyword evidence="5 9" id="KW-0378">Hydrolase</keyword>
<feature type="binding site" evidence="12">
    <location>
        <position position="160"/>
    </location>
    <ligand>
        <name>Zn(2+)</name>
        <dbReference type="ChEBI" id="CHEBI:29105"/>
        <label>1</label>
        <note>catalytic</note>
    </ligand>
</feature>
<keyword evidence="7 9" id="KW-0269">Exonuclease</keyword>
<comment type="subunit">
    <text evidence="9">Homodimer, may be a subunit of the RNA degradosome.</text>
</comment>
<dbReference type="InterPro" id="IPR036866">
    <property type="entry name" value="RibonucZ/Hydroxyglut_hydro"/>
</dbReference>
<dbReference type="GO" id="GO:0004534">
    <property type="term" value="F:5'-3' RNA exonuclease activity"/>
    <property type="evidence" value="ECO:0007669"/>
    <property type="project" value="UniProtKB-UniRule"/>
</dbReference>
<dbReference type="SUPFAM" id="SSF56281">
    <property type="entry name" value="Metallo-hydrolase/oxidoreductase"/>
    <property type="match status" value="1"/>
</dbReference>
<evidence type="ECO:0000256" key="4">
    <source>
        <dbReference type="ARBA" id="ARBA00022759"/>
    </source>
</evidence>
<evidence type="ECO:0000256" key="12">
    <source>
        <dbReference type="PIRSR" id="PIRSR004803-3"/>
    </source>
</evidence>
<keyword evidence="6 12" id="KW-0862">Zinc</keyword>
<dbReference type="PANTHER" id="PTHR43694">
    <property type="entry name" value="RIBONUCLEASE J"/>
    <property type="match status" value="1"/>
</dbReference>
<comment type="subcellular location">
    <subcellularLocation>
        <location evidence="9">Cytoplasm</location>
    </subcellularLocation>
</comment>
<proteinExistence type="inferred from homology"/>
<dbReference type="InterPro" id="IPR042173">
    <property type="entry name" value="RNase_J_2"/>
</dbReference>
<dbReference type="Pfam" id="PF17770">
    <property type="entry name" value="RNase_J_C"/>
    <property type="match status" value="1"/>
</dbReference>
<dbReference type="GO" id="GO:0003723">
    <property type="term" value="F:RNA binding"/>
    <property type="evidence" value="ECO:0007669"/>
    <property type="project" value="UniProtKB-UniRule"/>
</dbReference>
<evidence type="ECO:0000256" key="7">
    <source>
        <dbReference type="ARBA" id="ARBA00022839"/>
    </source>
</evidence>
<dbReference type="Proteomes" id="UP000230273">
    <property type="component" value="Unassembled WGS sequence"/>
</dbReference>
<reference evidence="14 15" key="1">
    <citation type="submission" date="2017-09" db="EMBL/GenBank/DDBJ databases">
        <title>Depth-based differentiation of microbial function through sediment-hosted aquifers and enrichment of novel symbionts in the deep terrestrial subsurface.</title>
        <authorList>
            <person name="Probst A.J."/>
            <person name="Ladd B."/>
            <person name="Jarett J.K."/>
            <person name="Geller-Mcgrath D.E."/>
            <person name="Sieber C.M."/>
            <person name="Emerson J.B."/>
            <person name="Anantharaman K."/>
            <person name="Thomas B.C."/>
            <person name="Malmstrom R."/>
            <person name="Stieglmeier M."/>
            <person name="Klingl A."/>
            <person name="Woyke T."/>
            <person name="Ryan C.M."/>
            <person name="Banfield J.F."/>
        </authorList>
    </citation>
    <scope>NUCLEOTIDE SEQUENCE [LARGE SCALE GENOMIC DNA]</scope>
    <source>
        <strain evidence="14">CG23_combo_of_CG06-09_8_20_14_all_38_19</strain>
    </source>
</reference>
<evidence type="ECO:0000256" key="9">
    <source>
        <dbReference type="HAMAP-Rule" id="MF_01491"/>
    </source>
</evidence>
<evidence type="ECO:0000256" key="6">
    <source>
        <dbReference type="ARBA" id="ARBA00022833"/>
    </source>
</evidence>
<dbReference type="AlphaFoldDB" id="A0A2G9YX81"/>
<evidence type="ECO:0000256" key="2">
    <source>
        <dbReference type="ARBA" id="ARBA00022722"/>
    </source>
</evidence>
<comment type="caution">
    <text evidence="9">Lacks conserved residue(s) required for the propagation of feature annotation.</text>
</comment>
<feature type="binding site" evidence="12">
    <location>
        <position position="68"/>
    </location>
    <ligand>
        <name>Ca(2+)</name>
        <dbReference type="ChEBI" id="CHEBI:29108"/>
    </ligand>
</feature>
<sequence>MEIENCNPLVQKPFRKQIKREKEQNIRVIPLGGLGEVGRNMMLLEYENSILIIDMGFRMPGEDMPGIDYIIPNISYLKGKNKNILGVVFTHGHYDHIGAVPYLMERIGNPPIFASALTQGIILKRQEDFPYQPKLEAIGVQNGSKIQLGPFKIEFFRQNHNIPDNLGLFIQTPIGNIIDTSDFKFDNSPVNDLPTDFEKLRSFSRRGVLLLMSDSTGAENEGHSLSERTIIENLDEIFKNTKGRIIAATFASLINRIQQIITLSEKYGRKVVVEGFSMKTNVEISKILGFIKSRKDTLIRAKEAGRYHDSRVTILCTGAQGEGQAVLMRIANKEHSFFELKKGDTVIFSSSVIPGNERTVQVLKDEFYRQGCIVYHYKMMDIHAGGHAQQEELKEMIKILRPRFFLPIHGQYSMLVNHGNLAKSAGIPEKNIVIAENGQVINLNRNKISIEKKRIEANYIMVDGLGVGDVGEVVLRDRHSLAKDGMFVIIVVIDKLTGKVKGSPDIISRGFVYLRESKELLRETRKKTIDLINRAAGSGGAVNWTYVKDEMRNKIGQFLFSKTQRRPMILPVVIEV</sequence>
<dbReference type="Gene3D" id="3.60.15.10">
    <property type="entry name" value="Ribonuclease Z/Hydroxyacylglutathione hydrolase-like"/>
    <property type="match status" value="1"/>
</dbReference>
<evidence type="ECO:0000256" key="11">
    <source>
        <dbReference type="PIRSR" id="PIRSR004803-2"/>
    </source>
</evidence>
<feature type="binding site" evidence="12">
    <location>
        <position position="66"/>
    </location>
    <ligand>
        <name>Ca(2+)</name>
        <dbReference type="ChEBI" id="CHEBI:29108"/>
    </ligand>
</feature>
<dbReference type="Gene3D" id="3.10.20.580">
    <property type="match status" value="1"/>
</dbReference>
<evidence type="ECO:0000256" key="8">
    <source>
        <dbReference type="ARBA" id="ARBA00022884"/>
    </source>
</evidence>
<name>A0A2G9YX81_9BACT</name>
<keyword evidence="1 9" id="KW-0963">Cytoplasm</keyword>
<dbReference type="Pfam" id="PF00753">
    <property type="entry name" value="Lactamase_B"/>
    <property type="match status" value="1"/>
</dbReference>
<dbReference type="GO" id="GO:0004521">
    <property type="term" value="F:RNA endonuclease activity"/>
    <property type="evidence" value="ECO:0007669"/>
    <property type="project" value="UniProtKB-UniRule"/>
</dbReference>
<keyword evidence="2 9" id="KW-0540">Nuclease</keyword>
<evidence type="ECO:0000256" key="3">
    <source>
        <dbReference type="ARBA" id="ARBA00022723"/>
    </source>
</evidence>
<dbReference type="HAMAP" id="MF_01491">
    <property type="entry name" value="RNase_J_bact"/>
    <property type="match status" value="1"/>
</dbReference>
<feature type="binding site" evidence="12">
    <location>
        <position position="95"/>
    </location>
    <ligand>
        <name>Zn(2+)</name>
        <dbReference type="ChEBI" id="CHEBI:29105"/>
        <label>1</label>
        <note>catalytic</note>
    </ligand>
</feature>
<evidence type="ECO:0000256" key="10">
    <source>
        <dbReference type="PIRSR" id="PIRSR004803-1"/>
    </source>
</evidence>
<feature type="binding site" evidence="12">
    <location>
        <position position="463"/>
    </location>
    <ligand>
        <name>Ca(2+)</name>
        <dbReference type="ChEBI" id="CHEBI:29108"/>
    </ligand>
</feature>
<dbReference type="Pfam" id="PF07521">
    <property type="entry name" value="RMMBL"/>
    <property type="match status" value="1"/>
</dbReference>
<dbReference type="InterPro" id="IPR030854">
    <property type="entry name" value="RNase_J_bac"/>
</dbReference>
<dbReference type="InterPro" id="IPR055132">
    <property type="entry name" value="RNase_J_b_CASP"/>
</dbReference>
<feature type="active site" description="Proton donor" evidence="10">
    <location>
        <position position="214"/>
    </location>
</feature>
<keyword evidence="3 12" id="KW-0479">Metal-binding</keyword>
<dbReference type="EMBL" id="PCRP01000015">
    <property type="protein sequence ID" value="PIP23866.1"/>
    <property type="molecule type" value="Genomic_DNA"/>
</dbReference>
<comment type="cofactor">
    <cofactor evidence="12">
        <name>Zn(2+)</name>
        <dbReference type="ChEBI" id="CHEBI:29105"/>
    </cofactor>
    <text evidence="12">Binds 2 Zn(2+) ions per subunit. It is not clear if Zn(2+) or Mg(2+) is physiologically important.</text>
</comment>
<organism evidence="14 15">
    <name type="scientific">Candidatus Nealsonbacteria bacterium CG23_combo_of_CG06-09_8_20_14_all_38_19</name>
    <dbReference type="NCBI Taxonomy" id="1974721"/>
    <lineage>
        <taxon>Bacteria</taxon>
        <taxon>Candidatus Nealsoniibacteriota</taxon>
    </lineage>
</organism>
<feature type="binding site" evidence="12">
    <location>
        <position position="96"/>
    </location>
    <ligand>
        <name>Zn(2+)</name>
        <dbReference type="ChEBI" id="CHEBI:29105"/>
        <label>1</label>
        <note>catalytic</note>
    </ligand>
</feature>
<feature type="binding site" evidence="11">
    <location>
        <begin position="383"/>
        <end position="387"/>
    </location>
    <ligand>
        <name>substrate</name>
    </ligand>
</feature>
<feature type="domain" description="Metallo-beta-lactamase" evidence="13">
    <location>
        <begin position="38"/>
        <end position="234"/>
    </location>
</feature>
<feature type="binding site" evidence="12">
    <location>
        <position position="93"/>
    </location>
    <ligand>
        <name>Zn(2+)</name>
        <dbReference type="ChEBI" id="CHEBI:29105"/>
        <label>1</label>
        <note>catalytic</note>
    </ligand>
</feature>
<feature type="active site" description="Proton acceptor" evidence="10">
    <location>
        <position position="387"/>
    </location>
</feature>
<comment type="caution">
    <text evidence="14">The sequence shown here is derived from an EMBL/GenBank/DDBJ whole genome shotgun (WGS) entry which is preliminary data.</text>
</comment>
<dbReference type="InterPro" id="IPR011108">
    <property type="entry name" value="RMMBL"/>
</dbReference>
<protein>
    <recommendedName>
        <fullName evidence="9">Ribonuclease J</fullName>
        <shortName evidence="9">RNase J</shortName>
        <ecNumber evidence="9">3.1.-.-</ecNumber>
    </recommendedName>
</protein>
<dbReference type="EC" id="3.1.-.-" evidence="9"/>
<dbReference type="InterPro" id="IPR001279">
    <property type="entry name" value="Metallo-B-lactamas"/>
</dbReference>
<keyword evidence="9" id="KW-0698">rRNA processing</keyword>
<comment type="similarity">
    <text evidence="9">Belongs to the metallo-beta-lactamase superfamily. RNA-metabolizing metallo-beta-lactamase-like family. Bacterial RNase J subfamily.</text>
</comment>
<dbReference type="GO" id="GO:0008270">
    <property type="term" value="F:zinc ion binding"/>
    <property type="evidence" value="ECO:0007669"/>
    <property type="project" value="InterPro"/>
</dbReference>
<dbReference type="InterPro" id="IPR004613">
    <property type="entry name" value="RNase_J"/>
</dbReference>
<dbReference type="SMART" id="SM00849">
    <property type="entry name" value="Lactamase_B"/>
    <property type="match status" value="1"/>
</dbReference>
<keyword evidence="12" id="KW-0106">Calcium</keyword>
<evidence type="ECO:0000256" key="5">
    <source>
        <dbReference type="ARBA" id="ARBA00022801"/>
    </source>
</evidence>